<dbReference type="AlphaFoldDB" id="A0A343VR39"/>
<dbReference type="InterPro" id="IPR027417">
    <property type="entry name" value="P-loop_NTPase"/>
</dbReference>
<accession>A0A343VR39</accession>
<keyword evidence="2" id="KW-0614">Plasmid</keyword>
<dbReference type="RefSeq" id="WP_155921833.1">
    <property type="nucleotide sequence ID" value="NZ_MF600313.1"/>
</dbReference>
<evidence type="ECO:0000256" key="1">
    <source>
        <dbReference type="SAM" id="MobiDB-lite"/>
    </source>
</evidence>
<evidence type="ECO:0000313" key="2">
    <source>
        <dbReference type="EMBL" id="AVN58363.1"/>
    </source>
</evidence>
<organism evidence="2">
    <name type="scientific">Mycolicibacterium sp. CBMA 213</name>
    <dbReference type="NCBI Taxonomy" id="1968788"/>
    <lineage>
        <taxon>Bacteria</taxon>
        <taxon>Bacillati</taxon>
        <taxon>Actinomycetota</taxon>
        <taxon>Actinomycetes</taxon>
        <taxon>Mycobacteriales</taxon>
        <taxon>Mycobacteriaceae</taxon>
        <taxon>Mycolicibacterium</taxon>
    </lineage>
</organism>
<proteinExistence type="predicted"/>
<dbReference type="SUPFAM" id="SSF52540">
    <property type="entry name" value="P-loop containing nucleoside triphosphate hydrolases"/>
    <property type="match status" value="1"/>
</dbReference>
<name>A0A343VR39_9MYCO</name>
<evidence type="ECO:0008006" key="3">
    <source>
        <dbReference type="Google" id="ProtNLM"/>
    </source>
</evidence>
<feature type="compositionally biased region" description="Basic and acidic residues" evidence="1">
    <location>
        <begin position="379"/>
        <end position="395"/>
    </location>
</feature>
<dbReference type="EMBL" id="MF600313">
    <property type="protein sequence ID" value="AVN58363.1"/>
    <property type="molecule type" value="Genomic_DNA"/>
</dbReference>
<feature type="region of interest" description="Disordered" evidence="1">
    <location>
        <begin position="362"/>
        <end position="395"/>
    </location>
</feature>
<geneLocation type="plasmid" evidence="2">
    <name>pCBMA213_1</name>
</geneLocation>
<gene>
    <name evidence="2" type="ORF">B5P44_p00068</name>
</gene>
<sequence length="894" mass="101289">MAEYYPSITRRPGNLIYNRDGTVWANYLLRGINTDPYQTGRIEACQDANARLFTALSYLPASDFLLLGVKAQTPADVIMQKCQLGVPGFDPNRFQALTAQFNSLHSRIKLGERAEHQRVYWLSIGFPVYQSWRDRILSSVSVIDPHQRVDDRLIAELEERYFKAIPAQFRPLRTTPDDVRWIFDRARQRGITVPEWNVLANPSWSGLPEPVTSNGKKVEFIRPVLDDNPGSFAQIHVNKNADTDSLLESLIDKVAEQNSSVVMDKPSALRALQNAFVTTRWGKMLSISNVETRSPEFPDGYKSFQSLFGVTLYPEQETFDINTFTYLVDQEVGCDADFALRFHFDQDVLSKRAMRKAMRELNDEARANSQDELDDEEYGDRRTEQRDFRRTAKRETAPRGMKVAALFCFSHQNREFLEDRLAELSEHFAKHDFGIIHPAGGQFELWQAMMPGSSCPPPIDRMKQTTTATLFGAYIPVRRTVIGDPIGMPIAINKENALGQLVLWDIFTAAEKGNASMTVTGAKGKGKSHLQKVLTGFLIDTGCTVHLIDQDPDGEHVVFAQTLTNTEVVDVFGGVDALGRRVSLDVLKCLPPELAITMFLNLWLPLLEFSSKSDEAELLTTLLEPRYRHDFGLTSTRKLIQHLEHGVPDERARQLVTGFKFWARQPIAGAFIDPEVAGEVIEHEPFNAKAQLVIFRTHRQSLHRGEGQPTEPERFAAMAYTAIALLTSHRFAGIRTPCVFVGDEMHFQEGSDVLNELIDRPDKTGRRLNNFYIASAQLAEVFRSKHYKLVNRKVLFGQLTRDTAAEAFSYADIPPTDRVVHKMVHETSPLDENKKPEPGREGEGWYCDGVNIGQFQTLPHLLNQRRRYSDTVTSRAIRESDLAAMPARQMDLQR</sequence>
<protein>
    <recommendedName>
        <fullName evidence="3">AAA-like domain protein</fullName>
    </recommendedName>
</protein>
<reference evidence="2" key="1">
    <citation type="journal article" date="2018" name="Front. Microbiol.">
        <title>Beyond the Limits: tRNA Array Units in Mycobacterium Genomes.</title>
        <authorList>
            <person name="Morgado S.M."/>
            <person name="Vicente A.C."/>
        </authorList>
    </citation>
    <scope>NUCLEOTIDE SEQUENCE</scope>
    <source>
        <strain evidence="2">CBMA 213</strain>
        <plasmid evidence="2">pCBMA213_1</plasmid>
    </source>
</reference>